<reference evidence="2" key="1">
    <citation type="submission" date="2005-09" db="EMBL/GenBank/DDBJ databases">
        <authorList>
            <person name="Mural R.J."/>
            <person name="Li P.W."/>
            <person name="Adams M.D."/>
            <person name="Amanatides P.G."/>
            <person name="Baden-Tillson H."/>
            <person name="Barnstead M."/>
            <person name="Chin S.H."/>
            <person name="Dew I."/>
            <person name="Evans C.A."/>
            <person name="Ferriera S."/>
            <person name="Flanigan M."/>
            <person name="Fosler C."/>
            <person name="Glodek A."/>
            <person name="Gu Z."/>
            <person name="Holt R.A."/>
            <person name="Jennings D."/>
            <person name="Kraft C.L."/>
            <person name="Lu F."/>
            <person name="Nguyen T."/>
            <person name="Nusskern D.R."/>
            <person name="Pfannkoch C.M."/>
            <person name="Sitter C."/>
            <person name="Sutton G.G."/>
            <person name="Venter J.C."/>
            <person name="Wang Z."/>
            <person name="Woodage T."/>
            <person name="Zheng X.H."/>
            <person name="Zhong F."/>
        </authorList>
    </citation>
    <scope>NUCLEOTIDE SEQUENCE [LARGE SCALE GENOMIC DNA]</scope>
    <source>
        <strain>BN</strain>
        <strain evidence="2">Sprague-Dawley</strain>
    </source>
</reference>
<evidence type="ECO:0000313" key="1">
    <source>
        <dbReference type="EMBL" id="EDM03200.1"/>
    </source>
</evidence>
<dbReference type="EMBL" id="CH473947">
    <property type="protein sequence ID" value="EDM03200.1"/>
    <property type="molecule type" value="Genomic_DNA"/>
</dbReference>
<organism evidence="1 2">
    <name type="scientific">Rattus norvegicus</name>
    <name type="common">Rat</name>
    <dbReference type="NCBI Taxonomy" id="10116"/>
    <lineage>
        <taxon>Eukaryota</taxon>
        <taxon>Metazoa</taxon>
        <taxon>Chordata</taxon>
        <taxon>Craniata</taxon>
        <taxon>Vertebrata</taxon>
        <taxon>Euteleostomi</taxon>
        <taxon>Mammalia</taxon>
        <taxon>Eutheria</taxon>
        <taxon>Euarchontoglires</taxon>
        <taxon>Glires</taxon>
        <taxon>Rodentia</taxon>
        <taxon>Myomorpha</taxon>
        <taxon>Muroidea</taxon>
        <taxon>Muridae</taxon>
        <taxon>Murinae</taxon>
        <taxon>Rattus</taxon>
    </lineage>
</organism>
<dbReference type="AlphaFoldDB" id="A6HAZ5"/>
<proteinExistence type="predicted"/>
<name>A6HAZ5_RAT</name>
<accession>A6HAZ5</accession>
<sequence>MGLNRELANCDLVPWWLLTHADETGVGLAVLYSHMKIEFGLHPASFLFRNIHRTPGGILNCLSIGLDILTVPEPLETASVFPPGLRGMARS</sequence>
<gene>
    <name evidence="1" type="ORF">rCG_61683</name>
</gene>
<evidence type="ECO:0000313" key="2">
    <source>
        <dbReference type="Proteomes" id="UP000234681"/>
    </source>
</evidence>
<protein>
    <submittedName>
        <fullName evidence="1">RCG61683</fullName>
    </submittedName>
</protein>
<dbReference type="Proteomes" id="UP000234681">
    <property type="component" value="Chromosome 6"/>
</dbReference>